<dbReference type="AlphaFoldDB" id="A0A7D4BAV1"/>
<sequence>MRTPPLPRLVLYVLIGLLAGVLIFAASTSTASFGAYNSQWDGTSEFRTLIEERPDSRIVFETTPYETANATNTVAIILAPTEPYSATESQRIRNFVERGGTVVIADDFGPHSNPLLASIGADARFSRLQLRDEREYYRGPSLPLAPNVTAAPYTQNVSQLTLNGATAVEPGNATPVVTSSELAYLDRNGTGSLSAGDELGAYPVVASESIEGGQVITISDPSIFINSMLTQPDNHVFATQLIDTHERAILDYSHAGAQPPLARALVLLRTSPLLQVGGGLGTLGVWLLIWRRVRGGTVGSAVETLLPVRVLSLLPRWVWDRSKSGQSVDLDADALRSELNEKYPDLDEPQLQQVMTAVLSERSRDEHDE</sequence>
<accession>A0A7D4BAV1</accession>
<gene>
    <name evidence="2" type="ORF">HPS36_03770</name>
</gene>
<name>A0A7D4BAV1_9EURY</name>
<dbReference type="EMBL" id="CP053941">
    <property type="protein sequence ID" value="QKG92011.1"/>
    <property type="molecule type" value="Genomic_DNA"/>
</dbReference>
<dbReference type="Pfam" id="PF14258">
    <property type="entry name" value="DUF4350"/>
    <property type="match status" value="1"/>
</dbReference>
<proteinExistence type="predicted"/>
<keyword evidence="3" id="KW-1185">Reference proteome</keyword>
<evidence type="ECO:0000313" key="3">
    <source>
        <dbReference type="Proteomes" id="UP000505020"/>
    </source>
</evidence>
<evidence type="ECO:0000313" key="2">
    <source>
        <dbReference type="EMBL" id="QKG92011.1"/>
    </source>
</evidence>
<dbReference type="KEGG" id="hsai:HPS36_03770"/>
<reference evidence="2 3" key="1">
    <citation type="submission" date="2020-05" db="EMBL/GenBank/DDBJ databases">
        <title>Halorubrum RHB-C sp.nov., an extremely halophilic archaeon isolated from solar salt farm.</title>
        <authorList>
            <person name="Ho H."/>
            <person name="Danganan R.E."/>
            <person name="Dedeles G.R."/>
            <person name="Kim S.-G."/>
        </authorList>
    </citation>
    <scope>NUCLEOTIDE SEQUENCE [LARGE SCALE GENOMIC DNA]</scope>
    <source>
        <strain evidence="2 3">RHB-C</strain>
    </source>
</reference>
<dbReference type="Proteomes" id="UP000505020">
    <property type="component" value="Chromosome"/>
</dbReference>
<protein>
    <submittedName>
        <fullName evidence="2">DUF4350 domain-containing protein</fullName>
    </submittedName>
</protein>
<feature type="domain" description="DUF4350" evidence="1">
    <location>
        <begin position="35"/>
        <end position="242"/>
    </location>
</feature>
<evidence type="ECO:0000259" key="1">
    <source>
        <dbReference type="Pfam" id="PF14258"/>
    </source>
</evidence>
<dbReference type="InterPro" id="IPR025646">
    <property type="entry name" value="DUF4350"/>
</dbReference>
<organism evidence="2 3">
    <name type="scientific">Halorubrum salinarum</name>
    <dbReference type="NCBI Taxonomy" id="2739057"/>
    <lineage>
        <taxon>Archaea</taxon>
        <taxon>Methanobacteriati</taxon>
        <taxon>Methanobacteriota</taxon>
        <taxon>Stenosarchaea group</taxon>
        <taxon>Halobacteria</taxon>
        <taxon>Halobacteriales</taxon>
        <taxon>Haloferacaceae</taxon>
        <taxon>Halorubrum</taxon>
    </lineage>
</organism>